<feature type="signal peptide" evidence="3">
    <location>
        <begin position="1"/>
        <end position="19"/>
    </location>
</feature>
<gene>
    <name evidence="4" type="ORF">CIMG_07018</name>
</gene>
<reference evidence="5" key="2">
    <citation type="journal article" date="2010" name="Genome Res.">
        <title>Population genomic sequencing of Coccidioides fungi reveals recent hybridization and transposon control.</title>
        <authorList>
            <person name="Neafsey D.E."/>
            <person name="Barker B.M."/>
            <person name="Sharpton T.J."/>
            <person name="Stajich J.E."/>
            <person name="Park D.J."/>
            <person name="Whiston E."/>
            <person name="Hung C.-Y."/>
            <person name="McMahan C."/>
            <person name="White J."/>
            <person name="Sykes S."/>
            <person name="Heiman D."/>
            <person name="Young S."/>
            <person name="Zeng Q."/>
            <person name="Abouelleil A."/>
            <person name="Aftuck L."/>
            <person name="Bessette D."/>
            <person name="Brown A."/>
            <person name="FitzGerald M."/>
            <person name="Lui A."/>
            <person name="Macdonald J.P."/>
            <person name="Priest M."/>
            <person name="Orbach M.J."/>
            <person name="Galgiani J.N."/>
            <person name="Kirkland T.N."/>
            <person name="Cole G.T."/>
            <person name="Birren B.W."/>
            <person name="Henn M.R."/>
            <person name="Taylor J.W."/>
            <person name="Rounsley S.D."/>
        </authorList>
    </citation>
    <scope>GENOME REANNOTATION</scope>
    <source>
        <strain evidence="5">RS</strain>
    </source>
</reference>
<proteinExistence type="predicted"/>
<dbReference type="VEuPathDB" id="FungiDB:CIMG_07018"/>
<keyword evidence="2" id="KW-0812">Transmembrane</keyword>
<dbReference type="RefSeq" id="XP_001243122.2">
    <property type="nucleotide sequence ID" value="XM_001243121.2"/>
</dbReference>
<evidence type="ECO:0000256" key="3">
    <source>
        <dbReference type="SAM" id="SignalP"/>
    </source>
</evidence>
<dbReference type="AlphaFoldDB" id="J3K9G5"/>
<feature type="compositionally biased region" description="Polar residues" evidence="1">
    <location>
        <begin position="463"/>
        <end position="477"/>
    </location>
</feature>
<organism evidence="4 5">
    <name type="scientific">Coccidioides immitis (strain RS)</name>
    <name type="common">Valley fever fungus</name>
    <dbReference type="NCBI Taxonomy" id="246410"/>
    <lineage>
        <taxon>Eukaryota</taxon>
        <taxon>Fungi</taxon>
        <taxon>Dikarya</taxon>
        <taxon>Ascomycota</taxon>
        <taxon>Pezizomycotina</taxon>
        <taxon>Eurotiomycetes</taxon>
        <taxon>Eurotiomycetidae</taxon>
        <taxon>Onygenales</taxon>
        <taxon>Onygenaceae</taxon>
        <taxon>Coccidioides</taxon>
    </lineage>
</organism>
<dbReference type="EMBL" id="GG704912">
    <property type="protein sequence ID" value="EAS31539.3"/>
    <property type="molecule type" value="Genomic_DNA"/>
</dbReference>
<keyword evidence="3" id="KW-0732">Signal</keyword>
<feature type="region of interest" description="Disordered" evidence="1">
    <location>
        <begin position="185"/>
        <end position="215"/>
    </location>
</feature>
<feature type="transmembrane region" description="Helical" evidence="2">
    <location>
        <begin position="282"/>
        <end position="303"/>
    </location>
</feature>
<evidence type="ECO:0000256" key="2">
    <source>
        <dbReference type="SAM" id="Phobius"/>
    </source>
</evidence>
<evidence type="ECO:0000256" key="1">
    <source>
        <dbReference type="SAM" id="MobiDB-lite"/>
    </source>
</evidence>
<sequence>MYWPLAWAIFTTSSLMIYARSITTHAAPLDGGKNPQISQSSLETVETSREELDKLLSTDSSDGFRGDPIKPYGGKVPIHRNSLLRSEQFRRLVGDLQTCGTDLLPYGSEDFLARSTEVKGSSIRSCREAIFTFLKWTKGDNPYLNLSNVSRAQLIKSALDGDCGCAYLPSSELTFSSLRHGHAKRNNIDSMDDPPAHGHTQCKGSSKIPRANPLEIPDVPTPSHLQACEEKMCRIGDLDKICTQPKYRMTMAEIGVCKMCYPKNEEQLRLYCIVREKRERRAFFVASAMVAIFAIGVAGVIVFNDCVQKRAREASSNMGEGRIYPLRCCGLWDFLKRPWASRVCGYFKRGRETTGVEGSTFNRTTVTEEAVLAKTFEDGNSTNADHSNGYELETIDPRALNSFRRVGTYGNWAIGSTIPAVPQAERPNIQRRFATTNVSSAWMSSRESFDIDDVPSPSACPTEPSSSLQTGNARSER</sequence>
<dbReference type="GeneID" id="4561311"/>
<accession>J3K9G5</accession>
<dbReference type="Proteomes" id="UP000001261">
    <property type="component" value="Unassembled WGS sequence"/>
</dbReference>
<evidence type="ECO:0000313" key="5">
    <source>
        <dbReference type="Proteomes" id="UP000001261"/>
    </source>
</evidence>
<dbReference type="KEGG" id="cim:CIMG_07018"/>
<evidence type="ECO:0008006" key="6">
    <source>
        <dbReference type="Google" id="ProtNLM"/>
    </source>
</evidence>
<evidence type="ECO:0000313" key="4">
    <source>
        <dbReference type="EMBL" id="EAS31539.3"/>
    </source>
</evidence>
<dbReference type="OrthoDB" id="4179888at2759"/>
<keyword evidence="2" id="KW-1133">Transmembrane helix</keyword>
<keyword evidence="2" id="KW-0472">Membrane</keyword>
<reference evidence="5" key="1">
    <citation type="journal article" date="2009" name="Genome Res.">
        <title>Comparative genomic analyses of the human fungal pathogens Coccidioides and their relatives.</title>
        <authorList>
            <person name="Sharpton T.J."/>
            <person name="Stajich J.E."/>
            <person name="Rounsley S.D."/>
            <person name="Gardner M.J."/>
            <person name="Wortman J.R."/>
            <person name="Jordar V.S."/>
            <person name="Maiti R."/>
            <person name="Kodira C.D."/>
            <person name="Neafsey D.E."/>
            <person name="Zeng Q."/>
            <person name="Hung C.-Y."/>
            <person name="McMahan C."/>
            <person name="Muszewska A."/>
            <person name="Grynberg M."/>
            <person name="Mandel M.A."/>
            <person name="Kellner E.M."/>
            <person name="Barker B.M."/>
            <person name="Galgiani J.N."/>
            <person name="Orbach M.J."/>
            <person name="Kirkland T.N."/>
            <person name="Cole G.T."/>
            <person name="Henn M.R."/>
            <person name="Birren B.W."/>
            <person name="Taylor J.W."/>
        </authorList>
    </citation>
    <scope>NUCLEOTIDE SEQUENCE [LARGE SCALE GENOMIC DNA]</scope>
    <source>
        <strain evidence="5">RS</strain>
    </source>
</reference>
<protein>
    <recommendedName>
        <fullName evidence="6">Integral membrane protein</fullName>
    </recommendedName>
</protein>
<keyword evidence="5" id="KW-1185">Reference proteome</keyword>
<name>J3K9G5_COCIM</name>
<dbReference type="InParanoid" id="J3K9G5"/>
<feature type="chain" id="PRO_5003772692" description="Integral membrane protein" evidence="3">
    <location>
        <begin position="20"/>
        <end position="477"/>
    </location>
</feature>
<dbReference type="OMA" id="MGEGRIY"/>
<feature type="region of interest" description="Disordered" evidence="1">
    <location>
        <begin position="449"/>
        <end position="477"/>
    </location>
</feature>